<feature type="domain" description="CBS" evidence="11">
    <location>
        <begin position="205"/>
        <end position="265"/>
    </location>
</feature>
<feature type="transmembrane region" description="Helical" evidence="10">
    <location>
        <begin position="61"/>
        <end position="84"/>
    </location>
</feature>
<name>A0A562J987_9FIRM</name>
<evidence type="ECO:0000256" key="4">
    <source>
        <dbReference type="ARBA" id="ARBA00022737"/>
    </source>
</evidence>
<dbReference type="PANTHER" id="PTHR22777:SF17">
    <property type="entry name" value="UPF0053 PROTEIN SLL0260"/>
    <property type="match status" value="1"/>
</dbReference>
<evidence type="ECO:0000256" key="6">
    <source>
        <dbReference type="ARBA" id="ARBA00023122"/>
    </source>
</evidence>
<protein>
    <submittedName>
        <fullName evidence="13">CBS domain containing-hemolysin-like protein</fullName>
    </submittedName>
</protein>
<dbReference type="PANTHER" id="PTHR22777">
    <property type="entry name" value="HEMOLYSIN-RELATED"/>
    <property type="match status" value="1"/>
</dbReference>
<comment type="subcellular location">
    <subcellularLocation>
        <location evidence="1">Membrane</location>
        <topology evidence="1">Multi-pass membrane protein</topology>
    </subcellularLocation>
</comment>
<proteinExistence type="inferred from homology"/>
<evidence type="ECO:0000313" key="13">
    <source>
        <dbReference type="EMBL" id="TWH79726.1"/>
    </source>
</evidence>
<dbReference type="SUPFAM" id="SSF56176">
    <property type="entry name" value="FAD-binding/transporter-associated domain-like"/>
    <property type="match status" value="1"/>
</dbReference>
<keyword evidence="6 8" id="KW-0129">CBS domain</keyword>
<dbReference type="AlphaFoldDB" id="A0A562J987"/>
<evidence type="ECO:0000259" key="11">
    <source>
        <dbReference type="PROSITE" id="PS51371"/>
    </source>
</evidence>
<comment type="caution">
    <text evidence="13">The sequence shown here is derived from an EMBL/GenBank/DDBJ whole genome shotgun (WGS) entry which is preliminary data.</text>
</comment>
<dbReference type="InterPro" id="IPR016169">
    <property type="entry name" value="FAD-bd_PCMH_sub2"/>
</dbReference>
<accession>A0A562J987</accession>
<dbReference type="SMART" id="SM01091">
    <property type="entry name" value="CorC_HlyC"/>
    <property type="match status" value="1"/>
</dbReference>
<dbReference type="GO" id="GO:0005886">
    <property type="term" value="C:plasma membrane"/>
    <property type="evidence" value="ECO:0007669"/>
    <property type="project" value="TreeGrafter"/>
</dbReference>
<dbReference type="Pfam" id="PF03471">
    <property type="entry name" value="CorC_HlyC"/>
    <property type="match status" value="1"/>
</dbReference>
<dbReference type="FunFam" id="3.10.580.10:FF:000002">
    <property type="entry name" value="Magnesium/cobalt efflux protein CorC"/>
    <property type="match status" value="1"/>
</dbReference>
<dbReference type="SMART" id="SM00116">
    <property type="entry name" value="CBS"/>
    <property type="match status" value="2"/>
</dbReference>
<feature type="transmembrane region" description="Helical" evidence="10">
    <location>
        <begin position="6"/>
        <end position="29"/>
    </location>
</feature>
<dbReference type="Gene3D" id="3.10.580.10">
    <property type="entry name" value="CBS-domain"/>
    <property type="match status" value="1"/>
</dbReference>
<dbReference type="PROSITE" id="PS51371">
    <property type="entry name" value="CBS"/>
    <property type="match status" value="2"/>
</dbReference>
<dbReference type="GO" id="GO:0050660">
    <property type="term" value="F:flavin adenine dinucleotide binding"/>
    <property type="evidence" value="ECO:0007669"/>
    <property type="project" value="InterPro"/>
</dbReference>
<evidence type="ECO:0000256" key="8">
    <source>
        <dbReference type="PROSITE-ProRule" id="PRU00703"/>
    </source>
</evidence>
<feature type="domain" description="CBS" evidence="11">
    <location>
        <begin position="268"/>
        <end position="328"/>
    </location>
</feature>
<gene>
    <name evidence="13" type="ORF">LY60_02043</name>
</gene>
<dbReference type="InterPro" id="IPR036318">
    <property type="entry name" value="FAD-bd_PCMH-like_sf"/>
</dbReference>
<dbReference type="InterPro" id="IPR000644">
    <property type="entry name" value="CBS_dom"/>
</dbReference>
<dbReference type="InterPro" id="IPR002550">
    <property type="entry name" value="CNNM"/>
</dbReference>
<comment type="similarity">
    <text evidence="2">Belongs to the UPF0053 family.</text>
</comment>
<dbReference type="InterPro" id="IPR005170">
    <property type="entry name" value="Transptr-assoc_dom"/>
</dbReference>
<feature type="domain" description="CNNM transmembrane" evidence="12">
    <location>
        <begin position="1"/>
        <end position="186"/>
    </location>
</feature>
<evidence type="ECO:0000259" key="12">
    <source>
        <dbReference type="PROSITE" id="PS51846"/>
    </source>
</evidence>
<reference evidence="13 14" key="1">
    <citation type="submission" date="2019-07" db="EMBL/GenBank/DDBJ databases">
        <title>Genomic Encyclopedia of Type Strains, Phase I: the one thousand microbial genomes (KMG-I) project.</title>
        <authorList>
            <person name="Kyrpides N."/>
        </authorList>
    </citation>
    <scope>NUCLEOTIDE SEQUENCE [LARGE SCALE GENOMIC DNA]</scope>
    <source>
        <strain evidence="13 14">DSM 13558</strain>
    </source>
</reference>
<evidence type="ECO:0000256" key="7">
    <source>
        <dbReference type="ARBA" id="ARBA00023136"/>
    </source>
</evidence>
<keyword evidence="7 9" id="KW-0472">Membrane</keyword>
<feature type="transmembrane region" description="Helical" evidence="10">
    <location>
        <begin position="90"/>
        <end position="111"/>
    </location>
</feature>
<keyword evidence="14" id="KW-1185">Reference proteome</keyword>
<dbReference type="InterPro" id="IPR044751">
    <property type="entry name" value="Ion_transp-like_CBS"/>
</dbReference>
<sequence>MDDDGISQVAILIILLIMSAFFSACEAAFNDYSRIRMKNLACSNNKKAELVIRLDEKSDSLISTILIFNNTFNITAASLAVYIFSKNFESNGIAISTTLILLAILIFGELIPKGLAQFAPEKFAMFAAPIMSIFIFLCSPINTVIAALKKMFYKLFETEIQPSITEDELRTMIDEVENEGVINKNESDLIRSAIEFNETVVEDIYTPRIEIVGIEEDESLDEIKEKFLVSGYSRLPVFQGDMDNIVGVLHEKDFYQALSRKEKDIKKLVSKIIYITPNKKISELLKELQRSKAHMAAVIDEYGGTEGIVTMEDIIEELVGEIWDEHDEVIEWFKKIGDDKYLVSCNADVDDMFELFNIEPDEEVDVTTVNGWITMLFEEIPDVGGKMVYKNLHITITKAEAKRVLEIQVEKINEEENKTL</sequence>
<dbReference type="Pfam" id="PF01595">
    <property type="entry name" value="CNNM"/>
    <property type="match status" value="1"/>
</dbReference>
<evidence type="ECO:0000256" key="3">
    <source>
        <dbReference type="ARBA" id="ARBA00022692"/>
    </source>
</evidence>
<dbReference type="Pfam" id="PF00571">
    <property type="entry name" value="CBS"/>
    <property type="match status" value="2"/>
</dbReference>
<dbReference type="Proteomes" id="UP000315343">
    <property type="component" value="Unassembled WGS sequence"/>
</dbReference>
<dbReference type="Gene3D" id="3.30.465.10">
    <property type="match status" value="1"/>
</dbReference>
<evidence type="ECO:0000256" key="2">
    <source>
        <dbReference type="ARBA" id="ARBA00006337"/>
    </source>
</evidence>
<feature type="transmembrane region" description="Helical" evidence="10">
    <location>
        <begin position="123"/>
        <end position="148"/>
    </location>
</feature>
<organism evidence="13 14">
    <name type="scientific">Sedimentibacter saalensis</name>
    <dbReference type="NCBI Taxonomy" id="130788"/>
    <lineage>
        <taxon>Bacteria</taxon>
        <taxon>Bacillati</taxon>
        <taxon>Bacillota</taxon>
        <taxon>Tissierellia</taxon>
        <taxon>Sedimentibacter</taxon>
    </lineage>
</organism>
<evidence type="ECO:0000256" key="5">
    <source>
        <dbReference type="ARBA" id="ARBA00022989"/>
    </source>
</evidence>
<dbReference type="OrthoDB" id="9798188at2"/>
<keyword evidence="4" id="KW-0677">Repeat</keyword>
<dbReference type="SUPFAM" id="SSF54631">
    <property type="entry name" value="CBS-domain pair"/>
    <property type="match status" value="1"/>
</dbReference>
<dbReference type="RefSeq" id="WP_145082961.1">
    <property type="nucleotide sequence ID" value="NZ_DAMBUX010000001.1"/>
</dbReference>
<keyword evidence="5 9" id="KW-1133">Transmembrane helix</keyword>
<evidence type="ECO:0000313" key="14">
    <source>
        <dbReference type="Proteomes" id="UP000315343"/>
    </source>
</evidence>
<evidence type="ECO:0000256" key="9">
    <source>
        <dbReference type="PROSITE-ProRule" id="PRU01193"/>
    </source>
</evidence>
<keyword evidence="3 9" id="KW-0812">Transmembrane</keyword>
<evidence type="ECO:0000256" key="1">
    <source>
        <dbReference type="ARBA" id="ARBA00004141"/>
    </source>
</evidence>
<dbReference type="InterPro" id="IPR046342">
    <property type="entry name" value="CBS_dom_sf"/>
</dbReference>
<dbReference type="EMBL" id="VLKH01000005">
    <property type="protein sequence ID" value="TWH79726.1"/>
    <property type="molecule type" value="Genomic_DNA"/>
</dbReference>
<evidence type="ECO:0000256" key="10">
    <source>
        <dbReference type="SAM" id="Phobius"/>
    </source>
</evidence>
<dbReference type="PROSITE" id="PS51846">
    <property type="entry name" value="CNNM"/>
    <property type="match status" value="1"/>
</dbReference>
<dbReference type="CDD" id="cd04590">
    <property type="entry name" value="CBS_pair_CorC_HlyC_assoc"/>
    <property type="match status" value="1"/>
</dbReference>